<accession>A0A7S3KAR0</accession>
<organism evidence="2">
    <name type="scientific">Euplotes crassus</name>
    <dbReference type="NCBI Taxonomy" id="5936"/>
    <lineage>
        <taxon>Eukaryota</taxon>
        <taxon>Sar</taxon>
        <taxon>Alveolata</taxon>
        <taxon>Ciliophora</taxon>
        <taxon>Intramacronucleata</taxon>
        <taxon>Spirotrichea</taxon>
        <taxon>Hypotrichia</taxon>
        <taxon>Euplotida</taxon>
        <taxon>Euplotidae</taxon>
        <taxon>Moneuplotes</taxon>
    </lineage>
</organism>
<keyword evidence="1" id="KW-0812">Transmembrane</keyword>
<gene>
    <name evidence="2" type="ORF">ECRA1380_LOCUS2424</name>
</gene>
<dbReference type="AlphaFoldDB" id="A0A7S3KAR0"/>
<proteinExistence type="predicted"/>
<sequence length="99" mass="11239">MIAWFIVLIIQEFDFTLYDFAYATVSSIIFSLCGYLIAYVNVRGKAGVADALIETALIYQTILEIIVFSRYPNTLQYTGLFLGISATFFLLLCNHYCQP</sequence>
<name>A0A7S3KAR0_EUPCR</name>
<feature type="transmembrane region" description="Helical" evidence="1">
    <location>
        <begin position="77"/>
        <end position="97"/>
    </location>
</feature>
<keyword evidence="1" id="KW-1133">Transmembrane helix</keyword>
<evidence type="ECO:0000256" key="1">
    <source>
        <dbReference type="SAM" id="Phobius"/>
    </source>
</evidence>
<feature type="transmembrane region" description="Helical" evidence="1">
    <location>
        <begin position="20"/>
        <end position="40"/>
    </location>
</feature>
<evidence type="ECO:0000313" key="2">
    <source>
        <dbReference type="EMBL" id="CAE0377469.1"/>
    </source>
</evidence>
<protein>
    <submittedName>
        <fullName evidence="2">Uncharacterized protein</fullName>
    </submittedName>
</protein>
<dbReference type="EMBL" id="HBIK01004944">
    <property type="protein sequence ID" value="CAE0377469.1"/>
    <property type="molecule type" value="Transcribed_RNA"/>
</dbReference>
<reference evidence="2" key="1">
    <citation type="submission" date="2021-01" db="EMBL/GenBank/DDBJ databases">
        <authorList>
            <person name="Corre E."/>
            <person name="Pelletier E."/>
            <person name="Niang G."/>
            <person name="Scheremetjew M."/>
            <person name="Finn R."/>
            <person name="Kale V."/>
            <person name="Holt S."/>
            <person name="Cochrane G."/>
            <person name="Meng A."/>
            <person name="Brown T."/>
            <person name="Cohen L."/>
        </authorList>
    </citation>
    <scope>NUCLEOTIDE SEQUENCE</scope>
    <source>
        <strain evidence="2">CT5</strain>
    </source>
</reference>
<keyword evidence="1" id="KW-0472">Membrane</keyword>
<feature type="transmembrane region" description="Helical" evidence="1">
    <location>
        <begin position="52"/>
        <end position="71"/>
    </location>
</feature>